<evidence type="ECO:0000256" key="1">
    <source>
        <dbReference type="ARBA" id="ARBA00022723"/>
    </source>
</evidence>
<dbReference type="PROSITE" id="PS50157">
    <property type="entry name" value="ZINC_FINGER_C2H2_2"/>
    <property type="match status" value="2"/>
</dbReference>
<dbReference type="AlphaFoldDB" id="S2K977"/>
<evidence type="ECO:0000256" key="3">
    <source>
        <dbReference type="ARBA" id="ARBA00022771"/>
    </source>
</evidence>
<keyword evidence="2" id="KW-0677">Repeat</keyword>
<feature type="domain" description="C2H2-type" evidence="6">
    <location>
        <begin position="69"/>
        <end position="97"/>
    </location>
</feature>
<name>S2K977_MUCC1</name>
<dbReference type="PANTHER" id="PTHR24409">
    <property type="entry name" value="ZINC FINGER PROTEIN 142"/>
    <property type="match status" value="1"/>
</dbReference>
<dbReference type="GO" id="GO:0000981">
    <property type="term" value="F:DNA-binding transcription factor activity, RNA polymerase II-specific"/>
    <property type="evidence" value="ECO:0007669"/>
    <property type="project" value="TreeGrafter"/>
</dbReference>
<accession>S2K977</accession>
<dbReference type="VEuPathDB" id="FungiDB:HMPREF1544_01267"/>
<dbReference type="STRING" id="1220926.S2K977"/>
<reference evidence="8" key="1">
    <citation type="submission" date="2013-05" db="EMBL/GenBank/DDBJ databases">
        <title>The Genome sequence of Mucor circinelloides f. circinelloides 1006PhL.</title>
        <authorList>
            <consortium name="The Broad Institute Genomics Platform"/>
            <person name="Cuomo C."/>
            <person name="Earl A."/>
            <person name="Findley K."/>
            <person name="Lee S.C."/>
            <person name="Walker B."/>
            <person name="Young S."/>
            <person name="Zeng Q."/>
            <person name="Gargeya S."/>
            <person name="Fitzgerald M."/>
            <person name="Haas B."/>
            <person name="Abouelleil A."/>
            <person name="Allen A.W."/>
            <person name="Alvarado L."/>
            <person name="Arachchi H.M."/>
            <person name="Berlin A.M."/>
            <person name="Chapman S.B."/>
            <person name="Gainer-Dewar J."/>
            <person name="Goldberg J."/>
            <person name="Griggs A."/>
            <person name="Gujja S."/>
            <person name="Hansen M."/>
            <person name="Howarth C."/>
            <person name="Imamovic A."/>
            <person name="Ireland A."/>
            <person name="Larimer J."/>
            <person name="McCowan C."/>
            <person name="Murphy C."/>
            <person name="Pearson M."/>
            <person name="Poon T.W."/>
            <person name="Priest M."/>
            <person name="Roberts A."/>
            <person name="Saif S."/>
            <person name="Shea T."/>
            <person name="Sisk P."/>
            <person name="Sykes S."/>
            <person name="Wortman J."/>
            <person name="Nusbaum C."/>
            <person name="Birren B."/>
        </authorList>
    </citation>
    <scope>NUCLEOTIDE SEQUENCE [LARGE SCALE GENOMIC DNA]</scope>
    <source>
        <strain evidence="8">1006PhL</strain>
    </source>
</reference>
<dbReference type="Pfam" id="PF12874">
    <property type="entry name" value="zf-met"/>
    <property type="match status" value="1"/>
</dbReference>
<protein>
    <recommendedName>
        <fullName evidence="6">C2H2-type domain-containing protein</fullName>
    </recommendedName>
</protein>
<evidence type="ECO:0000313" key="7">
    <source>
        <dbReference type="EMBL" id="EPB91973.1"/>
    </source>
</evidence>
<dbReference type="Proteomes" id="UP000014254">
    <property type="component" value="Unassembled WGS sequence"/>
</dbReference>
<evidence type="ECO:0000256" key="5">
    <source>
        <dbReference type="PROSITE-ProRule" id="PRU00042"/>
    </source>
</evidence>
<dbReference type="OMA" id="HRMILGH"/>
<dbReference type="GO" id="GO:0005634">
    <property type="term" value="C:nucleus"/>
    <property type="evidence" value="ECO:0007669"/>
    <property type="project" value="TreeGrafter"/>
</dbReference>
<evidence type="ECO:0000259" key="6">
    <source>
        <dbReference type="PROSITE" id="PS50157"/>
    </source>
</evidence>
<keyword evidence="3 5" id="KW-0863">Zinc-finger</keyword>
<dbReference type="InterPro" id="IPR013087">
    <property type="entry name" value="Znf_C2H2_type"/>
</dbReference>
<keyword evidence="8" id="KW-1185">Reference proteome</keyword>
<gene>
    <name evidence="7" type="ORF">HMPREF1544_01267</name>
</gene>
<proteinExistence type="predicted"/>
<dbReference type="OrthoDB" id="6077919at2759"/>
<dbReference type="SMART" id="SM00355">
    <property type="entry name" value="ZnF_C2H2"/>
    <property type="match status" value="8"/>
</dbReference>
<evidence type="ECO:0000256" key="2">
    <source>
        <dbReference type="ARBA" id="ARBA00022737"/>
    </source>
</evidence>
<dbReference type="GO" id="GO:0008270">
    <property type="term" value="F:zinc ion binding"/>
    <property type="evidence" value="ECO:0007669"/>
    <property type="project" value="UniProtKB-KW"/>
</dbReference>
<sequence length="416" mass="49125">MKLRDKQKRVSNDIKQEDKKAVINLIDTPSSALNESNTCSFNIKQEDTKNDSSLLQQDDRFEEGKDYFYRCDICSQRMPNLKSVLQHRKSIHNISRFNHRIIKDVNTEPDMHDPNFYCRSCKVIYKDRDKYRYHLRHVHFMVLKTILKSKSPRSTIVPDPNDPSLHCRACDHTYAQKSSYKKHCQYKHGMTSVKFGTAKSKPDGIVDTYCKICDVRLASKQSYKSHLFVIHKVDWRLNQQKSKDIAPDVDDPNFYCCACERKLANRYSFRTHLKLIHFIYQSAPKETSVEPDTDDPNNNCRACEKNYASKAIYWMHLRLVHHMALPPLKRNVNLGRQPDPNDSHHYCSVCKKSYETREKYRMHCRHVHRMILGHQSISNPNAIIDINHPSLYCAQCEHFYSTKEYFKKHLRRVHSI</sequence>
<dbReference type="EMBL" id="KE123904">
    <property type="protein sequence ID" value="EPB91973.1"/>
    <property type="molecule type" value="Genomic_DNA"/>
</dbReference>
<organism evidence="7 8">
    <name type="scientific">Mucor circinelloides f. circinelloides (strain 1006PhL)</name>
    <name type="common">Mucormycosis agent</name>
    <name type="synonym">Calyptromyces circinelloides</name>
    <dbReference type="NCBI Taxonomy" id="1220926"/>
    <lineage>
        <taxon>Eukaryota</taxon>
        <taxon>Fungi</taxon>
        <taxon>Fungi incertae sedis</taxon>
        <taxon>Mucoromycota</taxon>
        <taxon>Mucoromycotina</taxon>
        <taxon>Mucoromycetes</taxon>
        <taxon>Mucorales</taxon>
        <taxon>Mucorineae</taxon>
        <taxon>Mucoraceae</taxon>
        <taxon>Mucor</taxon>
    </lineage>
</organism>
<dbReference type="GO" id="GO:0000977">
    <property type="term" value="F:RNA polymerase II transcription regulatory region sequence-specific DNA binding"/>
    <property type="evidence" value="ECO:0007669"/>
    <property type="project" value="TreeGrafter"/>
</dbReference>
<dbReference type="InParanoid" id="S2K977"/>
<feature type="domain" description="C2H2-type" evidence="6">
    <location>
        <begin position="391"/>
        <end position="416"/>
    </location>
</feature>
<evidence type="ECO:0000313" key="8">
    <source>
        <dbReference type="Proteomes" id="UP000014254"/>
    </source>
</evidence>
<dbReference type="Gene3D" id="3.30.160.60">
    <property type="entry name" value="Classic Zinc Finger"/>
    <property type="match status" value="4"/>
</dbReference>
<dbReference type="eggNOG" id="ENOG502RMF7">
    <property type="taxonomic scope" value="Eukaryota"/>
</dbReference>
<evidence type="ECO:0000256" key="4">
    <source>
        <dbReference type="ARBA" id="ARBA00022833"/>
    </source>
</evidence>
<keyword evidence="4" id="KW-0862">Zinc</keyword>
<dbReference type="PANTHER" id="PTHR24409:SF295">
    <property type="entry name" value="AZ2-RELATED"/>
    <property type="match status" value="1"/>
</dbReference>
<dbReference type="PROSITE" id="PS00028">
    <property type="entry name" value="ZINC_FINGER_C2H2_1"/>
    <property type="match status" value="7"/>
</dbReference>
<keyword evidence="1" id="KW-0479">Metal-binding</keyword>